<dbReference type="PRINTS" id="PR00153">
    <property type="entry name" value="CSAPPISMRASE"/>
</dbReference>
<dbReference type="PROSITE" id="PS50072">
    <property type="entry name" value="CSA_PPIASE_2"/>
    <property type="match status" value="1"/>
</dbReference>
<dbReference type="InterPro" id="IPR029000">
    <property type="entry name" value="Cyclophilin-like_dom_sf"/>
</dbReference>
<evidence type="ECO:0000256" key="5">
    <source>
        <dbReference type="ARBA" id="ARBA00023235"/>
    </source>
</evidence>
<evidence type="ECO:0000313" key="11">
    <source>
        <dbReference type="EMBL" id="KAI8035398.1"/>
    </source>
</evidence>
<comment type="function">
    <text evidence="7">PPIases accelerate the folding of proteins. It catalyzes the cis-trans isomerization of proline imidic peptide bonds in oligopeptides. Acts on the folding of rhodopsin RH1 and RH2 (but not RH3) and is required for visual transduction.</text>
</comment>
<dbReference type="AlphaFoldDB" id="A0A9P9YEP0"/>
<sequence length="270" mass="30467">MDSGPEIQFSNFHNLVLFQFCVFHQRVRTGITETMKFLNLIIYFSSFSVAVSGLSFMVTSRIYMDVKHNKKPVGRITFGLFGKLAPKTVANFRHICLRGINGTSYVGSRFHRVVDRFLVQGGDILNGDGTGSTSIYGEYFPDEDKALEVEHNRPGYLGMANRGPDSNGCQFYVTTVAAKWLDGKHTVFGKVLEGMETIYAIEDVKTDTDDFPVEPVVISNCGEIPTEQFEFYPDDFNILGWIKAAGLPVTSSFCVLLIFHYFFRQLNMYC</sequence>
<keyword evidence="9" id="KW-0812">Transmembrane</keyword>
<reference evidence="11" key="1">
    <citation type="journal article" date="2023" name="Genome Biol. Evol.">
        <title>Long-read-based Genome Assembly of Drosophila gunungcola Reveals Fewer Chemosensory Genes in Flower-breeding Species.</title>
        <authorList>
            <person name="Negi A."/>
            <person name="Liao B.Y."/>
            <person name="Yeh S.D."/>
        </authorList>
    </citation>
    <scope>NUCLEOTIDE SEQUENCE</scope>
    <source>
        <strain evidence="11">Sukarami</strain>
    </source>
</reference>
<dbReference type="FunFam" id="2.40.100.10:FF:000019">
    <property type="entry name" value="Peptidyl-prolyl cis-trans isomerase"/>
    <property type="match status" value="1"/>
</dbReference>
<dbReference type="GO" id="GO:0003755">
    <property type="term" value="F:peptidyl-prolyl cis-trans isomerase activity"/>
    <property type="evidence" value="ECO:0007669"/>
    <property type="project" value="UniProtKB-UniRule"/>
</dbReference>
<accession>A0A9P9YEP0</accession>
<dbReference type="EMBL" id="JAMKOV010000038">
    <property type="protein sequence ID" value="KAI8035398.1"/>
    <property type="molecule type" value="Genomic_DNA"/>
</dbReference>
<keyword evidence="4 8" id="KW-0697">Rotamase</keyword>
<dbReference type="Gene3D" id="2.40.100.10">
    <property type="entry name" value="Cyclophilin-like"/>
    <property type="match status" value="1"/>
</dbReference>
<feature type="domain" description="PPIase cyclophilin-type" evidence="10">
    <location>
        <begin position="63"/>
        <end position="223"/>
    </location>
</feature>
<dbReference type="InterPro" id="IPR020892">
    <property type="entry name" value="Cyclophilin-type_PPIase_CS"/>
</dbReference>
<dbReference type="GO" id="GO:0005737">
    <property type="term" value="C:cytoplasm"/>
    <property type="evidence" value="ECO:0007669"/>
    <property type="project" value="TreeGrafter"/>
</dbReference>
<name>A0A9P9YEP0_9MUSC</name>
<keyword evidence="3" id="KW-0732">Signal</keyword>
<comment type="catalytic activity">
    <reaction evidence="1 8">
        <text>[protein]-peptidylproline (omega=180) = [protein]-peptidylproline (omega=0)</text>
        <dbReference type="Rhea" id="RHEA:16237"/>
        <dbReference type="Rhea" id="RHEA-COMP:10747"/>
        <dbReference type="Rhea" id="RHEA-COMP:10748"/>
        <dbReference type="ChEBI" id="CHEBI:83833"/>
        <dbReference type="ChEBI" id="CHEBI:83834"/>
        <dbReference type="EC" id="5.2.1.8"/>
    </reaction>
</comment>
<proteinExistence type="inferred from homology"/>
<dbReference type="PANTHER" id="PTHR11071:SF478">
    <property type="entry name" value="PEPTIDYL-PROLYL CIS-TRANS ISOMERASE, RHODOPSIN-SPECIFIC ISOZYME"/>
    <property type="match status" value="1"/>
</dbReference>
<dbReference type="GO" id="GO:0016018">
    <property type="term" value="F:cyclosporin A binding"/>
    <property type="evidence" value="ECO:0007669"/>
    <property type="project" value="TreeGrafter"/>
</dbReference>
<keyword evidence="12" id="KW-1185">Reference proteome</keyword>
<protein>
    <recommendedName>
        <fullName evidence="8">Peptidyl-prolyl cis-trans isomerase</fullName>
        <shortName evidence="8">PPIase</shortName>
        <ecNumber evidence="8">5.2.1.8</ecNumber>
    </recommendedName>
</protein>
<dbReference type="PROSITE" id="PS00170">
    <property type="entry name" value="CSA_PPIASE_1"/>
    <property type="match status" value="1"/>
</dbReference>
<feature type="transmembrane region" description="Helical" evidence="9">
    <location>
        <begin position="244"/>
        <end position="263"/>
    </location>
</feature>
<evidence type="ECO:0000256" key="2">
    <source>
        <dbReference type="ARBA" id="ARBA00007365"/>
    </source>
</evidence>
<dbReference type="GO" id="GO:0007601">
    <property type="term" value="P:visual perception"/>
    <property type="evidence" value="ECO:0007669"/>
    <property type="project" value="UniProtKB-KW"/>
</dbReference>
<evidence type="ECO:0000256" key="7">
    <source>
        <dbReference type="ARBA" id="ARBA00056644"/>
    </source>
</evidence>
<dbReference type="SUPFAM" id="SSF50891">
    <property type="entry name" value="Cyclophilin-like"/>
    <property type="match status" value="1"/>
</dbReference>
<evidence type="ECO:0000256" key="3">
    <source>
        <dbReference type="ARBA" id="ARBA00022729"/>
    </source>
</evidence>
<evidence type="ECO:0000256" key="6">
    <source>
        <dbReference type="ARBA" id="ARBA00023305"/>
    </source>
</evidence>
<comment type="caution">
    <text evidence="11">The sequence shown here is derived from an EMBL/GenBank/DDBJ whole genome shotgun (WGS) entry which is preliminary data.</text>
</comment>
<dbReference type="Pfam" id="PF00160">
    <property type="entry name" value="Pro_isomerase"/>
    <property type="match status" value="1"/>
</dbReference>
<feature type="transmembrane region" description="Helical" evidence="9">
    <location>
        <begin position="40"/>
        <end position="63"/>
    </location>
</feature>
<keyword evidence="9" id="KW-0472">Membrane</keyword>
<organism evidence="11 12">
    <name type="scientific">Drosophila gunungcola</name>
    <name type="common">fruit fly</name>
    <dbReference type="NCBI Taxonomy" id="103775"/>
    <lineage>
        <taxon>Eukaryota</taxon>
        <taxon>Metazoa</taxon>
        <taxon>Ecdysozoa</taxon>
        <taxon>Arthropoda</taxon>
        <taxon>Hexapoda</taxon>
        <taxon>Insecta</taxon>
        <taxon>Pterygota</taxon>
        <taxon>Neoptera</taxon>
        <taxon>Endopterygota</taxon>
        <taxon>Diptera</taxon>
        <taxon>Brachycera</taxon>
        <taxon>Muscomorpha</taxon>
        <taxon>Ephydroidea</taxon>
        <taxon>Drosophilidae</taxon>
        <taxon>Drosophila</taxon>
        <taxon>Sophophora</taxon>
    </lineage>
</organism>
<dbReference type="GO" id="GO:0006457">
    <property type="term" value="P:protein folding"/>
    <property type="evidence" value="ECO:0007669"/>
    <property type="project" value="InterPro"/>
</dbReference>
<evidence type="ECO:0000256" key="1">
    <source>
        <dbReference type="ARBA" id="ARBA00000971"/>
    </source>
</evidence>
<keyword evidence="6" id="KW-0844">Vision</keyword>
<keyword evidence="5 8" id="KW-0413">Isomerase</keyword>
<evidence type="ECO:0000256" key="9">
    <source>
        <dbReference type="SAM" id="Phobius"/>
    </source>
</evidence>
<keyword evidence="9" id="KW-1133">Transmembrane helix</keyword>
<evidence type="ECO:0000256" key="8">
    <source>
        <dbReference type="RuleBase" id="RU363019"/>
    </source>
</evidence>
<dbReference type="EC" id="5.2.1.8" evidence="8"/>
<evidence type="ECO:0000259" key="10">
    <source>
        <dbReference type="PROSITE" id="PS50072"/>
    </source>
</evidence>
<keyword evidence="6" id="KW-0716">Sensory transduction</keyword>
<dbReference type="PANTHER" id="PTHR11071">
    <property type="entry name" value="PEPTIDYL-PROLYL CIS-TRANS ISOMERASE"/>
    <property type="match status" value="1"/>
</dbReference>
<dbReference type="InterPro" id="IPR002130">
    <property type="entry name" value="Cyclophilin-type_PPIase_dom"/>
</dbReference>
<evidence type="ECO:0000313" key="12">
    <source>
        <dbReference type="Proteomes" id="UP001059596"/>
    </source>
</evidence>
<evidence type="ECO:0000256" key="4">
    <source>
        <dbReference type="ARBA" id="ARBA00023110"/>
    </source>
</evidence>
<dbReference type="Proteomes" id="UP001059596">
    <property type="component" value="Unassembled WGS sequence"/>
</dbReference>
<gene>
    <name evidence="11" type="ORF">M5D96_011841</name>
</gene>
<comment type="similarity">
    <text evidence="2 8">Belongs to the cyclophilin-type PPIase family.</text>
</comment>